<dbReference type="EMBL" id="CP093313">
    <property type="protein sequence ID" value="UWZ85882.1"/>
    <property type="molecule type" value="Genomic_DNA"/>
</dbReference>
<dbReference type="SUPFAM" id="SSF47413">
    <property type="entry name" value="lambda repressor-like DNA-binding domains"/>
    <property type="match status" value="1"/>
</dbReference>
<evidence type="ECO:0000313" key="2">
    <source>
        <dbReference type="EMBL" id="UWZ85882.1"/>
    </source>
</evidence>
<dbReference type="AlphaFoldDB" id="A0A9J7BVR4"/>
<dbReference type="InterPro" id="IPR001387">
    <property type="entry name" value="Cro/C1-type_HTH"/>
</dbReference>
<dbReference type="RefSeq" id="WP_260795502.1">
    <property type="nucleotide sequence ID" value="NZ_CP093313.1"/>
</dbReference>
<dbReference type="GO" id="GO:0003677">
    <property type="term" value="F:DNA binding"/>
    <property type="evidence" value="ECO:0007669"/>
    <property type="project" value="InterPro"/>
</dbReference>
<dbReference type="InterPro" id="IPR010982">
    <property type="entry name" value="Lambda_DNA-bd_dom_sf"/>
</dbReference>
<keyword evidence="3" id="KW-1185">Reference proteome</keyword>
<dbReference type="Gene3D" id="1.10.260.40">
    <property type="entry name" value="lambda repressor-like DNA-binding domains"/>
    <property type="match status" value="1"/>
</dbReference>
<evidence type="ECO:0000313" key="3">
    <source>
        <dbReference type="Proteomes" id="UP001059380"/>
    </source>
</evidence>
<dbReference type="Pfam" id="PF01381">
    <property type="entry name" value="HTH_3"/>
    <property type="match status" value="1"/>
</dbReference>
<dbReference type="CDD" id="cd00093">
    <property type="entry name" value="HTH_XRE"/>
    <property type="match status" value="1"/>
</dbReference>
<organism evidence="2 3">
    <name type="scientific">Occallatibacter riparius</name>
    <dbReference type="NCBI Taxonomy" id="1002689"/>
    <lineage>
        <taxon>Bacteria</taxon>
        <taxon>Pseudomonadati</taxon>
        <taxon>Acidobacteriota</taxon>
        <taxon>Terriglobia</taxon>
        <taxon>Terriglobales</taxon>
        <taxon>Acidobacteriaceae</taxon>
        <taxon>Occallatibacter</taxon>
    </lineage>
</organism>
<evidence type="ECO:0000259" key="1">
    <source>
        <dbReference type="PROSITE" id="PS50943"/>
    </source>
</evidence>
<feature type="domain" description="HTH cro/C1-type" evidence="1">
    <location>
        <begin position="15"/>
        <end position="68"/>
    </location>
</feature>
<gene>
    <name evidence="2" type="ORF">MOP44_08050</name>
</gene>
<dbReference type="KEGG" id="orp:MOP44_08050"/>
<accession>A0A9J7BVR4</accession>
<dbReference type="SMART" id="SM00530">
    <property type="entry name" value="HTH_XRE"/>
    <property type="match status" value="1"/>
</dbReference>
<dbReference type="Proteomes" id="UP001059380">
    <property type="component" value="Chromosome"/>
</dbReference>
<reference evidence="2" key="1">
    <citation type="submission" date="2021-04" db="EMBL/GenBank/DDBJ databases">
        <title>Phylogenetic analysis of Acidobacteriaceae.</title>
        <authorList>
            <person name="Qiu L."/>
            <person name="Zhang Q."/>
        </authorList>
    </citation>
    <scope>NUCLEOTIDE SEQUENCE</scope>
    <source>
        <strain evidence="2">DSM 25168</strain>
    </source>
</reference>
<protein>
    <submittedName>
        <fullName evidence="2">Helix-turn-helix domain-containing protein</fullName>
    </submittedName>
</protein>
<name>A0A9J7BVR4_9BACT</name>
<dbReference type="PROSITE" id="PS50943">
    <property type="entry name" value="HTH_CROC1"/>
    <property type="match status" value="1"/>
</dbReference>
<sequence>MDTIARTPLQLGNAIRESRRKLRWTQEQLAAKVGVRQKTVSDIENAGAGRLDTLLRALGALDLELVIRPRTKSSADDIEAIF</sequence>
<proteinExistence type="predicted"/>